<dbReference type="InterPro" id="IPR030677">
    <property type="entry name" value="Nnr"/>
</dbReference>
<comment type="catalytic activity">
    <reaction evidence="15 17 19">
        <text>(6S)-NADHX + ADP = AMP + phosphate + NADH + H(+)</text>
        <dbReference type="Rhea" id="RHEA:32223"/>
        <dbReference type="ChEBI" id="CHEBI:15378"/>
        <dbReference type="ChEBI" id="CHEBI:43474"/>
        <dbReference type="ChEBI" id="CHEBI:57945"/>
        <dbReference type="ChEBI" id="CHEBI:64074"/>
        <dbReference type="ChEBI" id="CHEBI:456215"/>
        <dbReference type="ChEBI" id="CHEBI:456216"/>
        <dbReference type="EC" id="4.2.1.136"/>
    </reaction>
</comment>
<reference evidence="23" key="1">
    <citation type="journal article" date="2018" name="Front. Microbiol.">
        <title>Genome-Based Analysis Reveals the Taxonomy and Diversity of the Family Idiomarinaceae.</title>
        <authorList>
            <person name="Liu Y."/>
            <person name="Lai Q."/>
            <person name="Shao Z."/>
        </authorList>
    </citation>
    <scope>NUCLEOTIDE SEQUENCE [LARGE SCALE GENOMIC DNA]</scope>
    <source>
        <strain evidence="23">PO-M2</strain>
    </source>
</reference>
<feature type="binding site" evidence="18">
    <location>
        <position position="60"/>
    </location>
    <ligand>
        <name>K(+)</name>
        <dbReference type="ChEBI" id="CHEBI:29103"/>
    </ligand>
</feature>
<dbReference type="Pfam" id="PF03853">
    <property type="entry name" value="YjeF_N"/>
    <property type="match status" value="1"/>
</dbReference>
<dbReference type="GO" id="GO:0052855">
    <property type="term" value="F:ADP-dependent NAD(P)H-hydrate dehydratase activity"/>
    <property type="evidence" value="ECO:0007669"/>
    <property type="project" value="UniProtKB-UniRule"/>
</dbReference>
<dbReference type="PIRSF" id="PIRSF017184">
    <property type="entry name" value="Nnr"/>
    <property type="match status" value="1"/>
</dbReference>
<comment type="cofactor">
    <cofactor evidence="18 19">
        <name>K(+)</name>
        <dbReference type="ChEBI" id="CHEBI:29103"/>
    </cofactor>
    <text evidence="18 19">Binds 1 potassium ion per subunit.</text>
</comment>
<dbReference type="InterPro" id="IPR004443">
    <property type="entry name" value="YjeF_N_dom"/>
</dbReference>
<feature type="domain" description="YjeF C-terminal" evidence="20">
    <location>
        <begin position="227"/>
        <end position="499"/>
    </location>
</feature>
<comment type="similarity">
    <text evidence="17">Belongs to the NnrD/CARKD family.</text>
</comment>
<comment type="function">
    <text evidence="18">Catalyzes the epimerization of the S- and R-forms of NAD(P)HX, a damaged form of NAD(P)H that is a result of enzymatic or heat-dependent hydration. This is a prerequisite for the S-specific NAD(P)H-hydrate dehydratase to allow the repair of both epimers of NAD(P)HX.</text>
</comment>
<accession>A0A432Y7J2</accession>
<evidence type="ECO:0000256" key="8">
    <source>
        <dbReference type="ARBA" id="ARBA00022857"/>
    </source>
</evidence>
<evidence type="ECO:0000256" key="5">
    <source>
        <dbReference type="ARBA" id="ARBA00022723"/>
    </source>
</evidence>
<dbReference type="GO" id="GO:0046496">
    <property type="term" value="P:nicotinamide nucleotide metabolic process"/>
    <property type="evidence" value="ECO:0007669"/>
    <property type="project" value="UniProtKB-UniRule"/>
</dbReference>
<keyword evidence="13" id="KW-0511">Multifunctional enzyme</keyword>
<keyword evidence="6 17" id="KW-0547">Nucleotide-binding</keyword>
<dbReference type="InterPro" id="IPR000631">
    <property type="entry name" value="CARKD"/>
</dbReference>
<evidence type="ECO:0000256" key="6">
    <source>
        <dbReference type="ARBA" id="ARBA00022741"/>
    </source>
</evidence>
<comment type="similarity">
    <text evidence="18">Belongs to the NnrE/AIBP family.</text>
</comment>
<sequence length="499" mass="53377">MQQLVFRTKQVRDRELEAAKNLGVSPAQLMQRAAQSCLAALERQQPAPARIMILCGPGNNGGDGWVLARLASCAGYQVTVVASEPKTELAKQAADAWHDQQGQVEPLAQLDRTHLAEYDIIVDAMMGTGLTRDLDPMYQRAVHTLNDAKQFHKLWVLSIDCPSGLQSDTGTPCPIAVEADYTVTFIAWKPGLLTGQGCHYSGRLELAELGISAAFRQLERPFATLIEQEEVTRHLPPRHRSSHKGRHGHVAIVGGRLGLTGAVVLAGQAALRSGAGKVSVLTQPESQATIAAAQPELMVQQTTADDPAAVMQLLQGCDVVVLGPGLGTSSWAQRLCEWLLHSDLPLVLDADGLNLLSDHNEWLPRQAPLWLTPHPGEAARLLNCTTKQVEQDRYAAVEELSHRYQAFVVLKGAGSLITHPEAARLRVCKRGSPALAVGGAGDVLSGIVGSLIGQGLAAETVLPVATWLHAVAGEHAAIAGERGTLPSDLFGPLRKLVNP</sequence>
<keyword evidence="7 17" id="KW-0067">ATP-binding</keyword>
<protein>
    <recommendedName>
        <fullName evidence="19">Bifunctional NAD(P)H-hydrate repair enzyme</fullName>
    </recommendedName>
    <alternativeName>
        <fullName evidence="19">Nicotinamide nucleotide repair protein</fullName>
    </alternativeName>
    <domain>
        <recommendedName>
            <fullName evidence="19">ADP-dependent (S)-NAD(P)H-hydrate dehydratase</fullName>
            <ecNumber evidence="19">4.2.1.136</ecNumber>
        </recommendedName>
        <alternativeName>
            <fullName evidence="19">ADP-dependent NAD(P)HX dehydratase</fullName>
        </alternativeName>
    </domain>
    <domain>
        <recommendedName>
            <fullName evidence="19">NAD(P)H-hydrate epimerase</fullName>
            <ecNumber evidence="19">5.1.99.6</ecNumber>
        </recommendedName>
    </domain>
</protein>
<evidence type="ECO:0000313" key="22">
    <source>
        <dbReference type="EMBL" id="RUO56958.1"/>
    </source>
</evidence>
<evidence type="ECO:0000313" key="23">
    <source>
        <dbReference type="Proteomes" id="UP000287649"/>
    </source>
</evidence>
<evidence type="ECO:0000256" key="3">
    <source>
        <dbReference type="ARBA" id="ARBA00006001"/>
    </source>
</evidence>
<evidence type="ECO:0000256" key="18">
    <source>
        <dbReference type="HAMAP-Rule" id="MF_01966"/>
    </source>
</evidence>
<feature type="binding site" evidence="17">
    <location>
        <begin position="411"/>
        <end position="415"/>
    </location>
    <ligand>
        <name>AMP</name>
        <dbReference type="ChEBI" id="CHEBI:456215"/>
    </ligand>
</feature>
<feature type="binding site" evidence="18">
    <location>
        <position position="138"/>
    </location>
    <ligand>
        <name>(6S)-NADPHX</name>
        <dbReference type="ChEBI" id="CHEBI:64076"/>
    </ligand>
</feature>
<evidence type="ECO:0000256" key="15">
    <source>
        <dbReference type="ARBA" id="ARBA00048238"/>
    </source>
</evidence>
<dbReference type="SUPFAM" id="SSF64153">
    <property type="entry name" value="YjeF N-terminal domain-like"/>
    <property type="match status" value="1"/>
</dbReference>
<comment type="cofactor">
    <cofactor evidence="17">
        <name>Mg(2+)</name>
        <dbReference type="ChEBI" id="CHEBI:18420"/>
    </cofactor>
</comment>
<keyword evidence="5 18" id="KW-0479">Metal-binding</keyword>
<comment type="catalytic activity">
    <reaction evidence="1 18 19">
        <text>(6R)-NADHX = (6S)-NADHX</text>
        <dbReference type="Rhea" id="RHEA:32215"/>
        <dbReference type="ChEBI" id="CHEBI:64074"/>
        <dbReference type="ChEBI" id="CHEBI:64075"/>
        <dbReference type="EC" id="5.1.99.6"/>
    </reaction>
</comment>
<comment type="function">
    <text evidence="17">Catalyzes the dehydration of the S-form of NAD(P)HX at the expense of ADP, which is converted to AMP. Together with NAD(P)HX epimerase, which catalyzes the epimerization of the S- and R-forms, the enzyme allows the repair of both epimers of NAD(P)HX, a damaged form of NAD(P)H that is a result of enzymatic or heat-dependent hydration.</text>
</comment>
<keyword evidence="23" id="KW-1185">Reference proteome</keyword>
<evidence type="ECO:0000256" key="1">
    <source>
        <dbReference type="ARBA" id="ARBA00000013"/>
    </source>
</evidence>
<evidence type="ECO:0000256" key="16">
    <source>
        <dbReference type="ARBA" id="ARBA00049209"/>
    </source>
</evidence>
<dbReference type="GO" id="GO:0005524">
    <property type="term" value="F:ATP binding"/>
    <property type="evidence" value="ECO:0007669"/>
    <property type="project" value="UniProtKB-UniRule"/>
</dbReference>
<evidence type="ECO:0000256" key="11">
    <source>
        <dbReference type="ARBA" id="ARBA00023235"/>
    </source>
</evidence>
<proteinExistence type="inferred from homology"/>
<feature type="domain" description="YjeF N-terminal" evidence="21">
    <location>
        <begin position="11"/>
        <end position="217"/>
    </location>
</feature>
<dbReference type="Pfam" id="PF01256">
    <property type="entry name" value="Carb_kinase"/>
    <property type="match status" value="1"/>
</dbReference>
<comment type="catalytic activity">
    <reaction evidence="2 18 19">
        <text>(6R)-NADPHX = (6S)-NADPHX</text>
        <dbReference type="Rhea" id="RHEA:32227"/>
        <dbReference type="ChEBI" id="CHEBI:64076"/>
        <dbReference type="ChEBI" id="CHEBI:64077"/>
        <dbReference type="EC" id="5.1.99.6"/>
    </reaction>
</comment>
<keyword evidence="10 17" id="KW-0520">NAD</keyword>
<feature type="binding site" evidence="18">
    <location>
        <position position="163"/>
    </location>
    <ligand>
        <name>K(+)</name>
        <dbReference type="ChEBI" id="CHEBI:29103"/>
    </ligand>
</feature>
<comment type="catalytic activity">
    <reaction evidence="16 17 19">
        <text>(6S)-NADPHX + ADP = AMP + phosphate + NADPH + H(+)</text>
        <dbReference type="Rhea" id="RHEA:32235"/>
        <dbReference type="ChEBI" id="CHEBI:15378"/>
        <dbReference type="ChEBI" id="CHEBI:43474"/>
        <dbReference type="ChEBI" id="CHEBI:57783"/>
        <dbReference type="ChEBI" id="CHEBI:64076"/>
        <dbReference type="ChEBI" id="CHEBI:456215"/>
        <dbReference type="ChEBI" id="CHEBI:456216"/>
        <dbReference type="EC" id="4.2.1.136"/>
    </reaction>
</comment>
<keyword evidence="11 18" id="KW-0413">Isomerase</keyword>
<evidence type="ECO:0000256" key="10">
    <source>
        <dbReference type="ARBA" id="ARBA00023027"/>
    </source>
</evidence>
<dbReference type="PANTHER" id="PTHR12592:SF0">
    <property type="entry name" value="ATP-DEPENDENT (S)-NAD(P)H-HYDRATE DEHYDRATASE"/>
    <property type="match status" value="1"/>
</dbReference>
<evidence type="ECO:0000256" key="12">
    <source>
        <dbReference type="ARBA" id="ARBA00023239"/>
    </source>
</evidence>
<dbReference type="NCBIfam" id="TIGR00197">
    <property type="entry name" value="yjeF_nterm"/>
    <property type="match status" value="1"/>
</dbReference>
<dbReference type="OrthoDB" id="9806925at2"/>
<dbReference type="PROSITE" id="PS01050">
    <property type="entry name" value="YJEF_C_2"/>
    <property type="match status" value="1"/>
</dbReference>
<dbReference type="PANTHER" id="PTHR12592">
    <property type="entry name" value="ATP-DEPENDENT (S)-NAD(P)H-HYDRATE DEHYDRATASE FAMILY MEMBER"/>
    <property type="match status" value="1"/>
</dbReference>
<comment type="subunit">
    <text evidence="17">Homotetramer.</text>
</comment>
<gene>
    <name evidence="17" type="primary">nnrD</name>
    <name evidence="18" type="synonym">nnrE</name>
    <name evidence="22" type="ORF">CWI70_07075</name>
</gene>
<evidence type="ECO:0000256" key="19">
    <source>
        <dbReference type="PIRNR" id="PIRNR017184"/>
    </source>
</evidence>
<dbReference type="EC" id="5.1.99.6" evidence="19"/>
<keyword evidence="8 17" id="KW-0521">NADP</keyword>
<dbReference type="HAMAP" id="MF_01966">
    <property type="entry name" value="NADHX_epimerase"/>
    <property type="match status" value="1"/>
</dbReference>
<dbReference type="GO" id="GO:0110051">
    <property type="term" value="P:metabolite repair"/>
    <property type="evidence" value="ECO:0007669"/>
    <property type="project" value="TreeGrafter"/>
</dbReference>
<comment type="caution">
    <text evidence="22">The sequence shown here is derived from an EMBL/GenBank/DDBJ whole genome shotgun (WGS) entry which is preliminary data.</text>
</comment>
<dbReference type="PROSITE" id="PS51385">
    <property type="entry name" value="YJEF_N"/>
    <property type="match status" value="1"/>
</dbReference>
<feature type="binding site" evidence="18">
    <location>
        <position position="123"/>
    </location>
    <ligand>
        <name>K(+)</name>
        <dbReference type="ChEBI" id="CHEBI:29103"/>
    </ligand>
</feature>
<evidence type="ECO:0000259" key="20">
    <source>
        <dbReference type="PROSITE" id="PS51383"/>
    </source>
</evidence>
<comment type="similarity">
    <text evidence="3 19">In the N-terminal section; belongs to the NnrE/AIBP family.</text>
</comment>
<feature type="binding site" evidence="17">
    <location>
        <position position="442"/>
    </location>
    <ligand>
        <name>(6S)-NADPHX</name>
        <dbReference type="ChEBI" id="CHEBI:64076"/>
    </ligand>
</feature>
<feature type="binding site" evidence="18">
    <location>
        <position position="160"/>
    </location>
    <ligand>
        <name>(6S)-NADPHX</name>
        <dbReference type="ChEBI" id="CHEBI:64076"/>
    </ligand>
</feature>
<dbReference type="Gene3D" id="3.40.1190.20">
    <property type="match status" value="1"/>
</dbReference>
<dbReference type="EC" id="4.2.1.136" evidence="19"/>
<name>A0A432Y7J2_9GAMM</name>
<dbReference type="InterPro" id="IPR029056">
    <property type="entry name" value="Ribokinase-like"/>
</dbReference>
<dbReference type="GO" id="GO:0046872">
    <property type="term" value="F:metal ion binding"/>
    <property type="evidence" value="ECO:0007669"/>
    <property type="project" value="UniProtKB-UniRule"/>
</dbReference>
<dbReference type="GO" id="GO:0052856">
    <property type="term" value="F:NAD(P)HX epimerase activity"/>
    <property type="evidence" value="ECO:0007669"/>
    <property type="project" value="UniProtKB-UniRule"/>
</dbReference>
<evidence type="ECO:0000256" key="17">
    <source>
        <dbReference type="HAMAP-Rule" id="MF_01965"/>
    </source>
</evidence>
<dbReference type="EMBL" id="PIPX01000001">
    <property type="protein sequence ID" value="RUO56958.1"/>
    <property type="molecule type" value="Genomic_DNA"/>
</dbReference>
<dbReference type="Gene3D" id="3.40.50.10260">
    <property type="entry name" value="YjeF N-terminal domain"/>
    <property type="match status" value="1"/>
</dbReference>
<feature type="binding site" evidence="18">
    <location>
        <begin position="127"/>
        <end position="133"/>
    </location>
    <ligand>
        <name>(6S)-NADPHX</name>
        <dbReference type="ChEBI" id="CHEBI:64076"/>
    </ligand>
</feature>
<evidence type="ECO:0000256" key="2">
    <source>
        <dbReference type="ARBA" id="ARBA00000909"/>
    </source>
</evidence>
<dbReference type="CDD" id="cd01171">
    <property type="entry name" value="YXKO-related"/>
    <property type="match status" value="1"/>
</dbReference>
<feature type="binding site" evidence="17">
    <location>
        <position position="325"/>
    </location>
    <ligand>
        <name>(6S)-NADPHX</name>
        <dbReference type="ChEBI" id="CHEBI:64076"/>
    </ligand>
</feature>
<comment type="function">
    <text evidence="14 19">Bifunctional enzyme that catalyzes the epimerization of the S- and R-forms of NAD(P)HX and the dehydration of the S-form of NAD(P)HX at the expense of ADP, which is converted to AMP. This allows the repair of both epimers of NAD(P)HX, a damaged form of NAD(P)H that is a result of enzymatic or heat-dependent hydration.</text>
</comment>
<feature type="binding site" evidence="18">
    <location>
        <begin position="59"/>
        <end position="63"/>
    </location>
    <ligand>
        <name>(6S)-NADPHX</name>
        <dbReference type="ChEBI" id="CHEBI:64076"/>
    </ligand>
</feature>
<dbReference type="Proteomes" id="UP000287649">
    <property type="component" value="Unassembled WGS sequence"/>
</dbReference>
<comment type="similarity">
    <text evidence="4 19">In the C-terminal section; belongs to the NnrD/CARKD family.</text>
</comment>
<evidence type="ECO:0000256" key="9">
    <source>
        <dbReference type="ARBA" id="ARBA00022958"/>
    </source>
</evidence>
<dbReference type="InterPro" id="IPR017953">
    <property type="entry name" value="Carbohydrate_kinase_pred_CS"/>
</dbReference>
<organism evidence="22 23">
    <name type="scientific">Pseudidiomarina homiensis</name>
    <dbReference type="NCBI Taxonomy" id="364198"/>
    <lineage>
        <taxon>Bacteria</taxon>
        <taxon>Pseudomonadati</taxon>
        <taxon>Pseudomonadota</taxon>
        <taxon>Gammaproteobacteria</taxon>
        <taxon>Alteromonadales</taxon>
        <taxon>Idiomarinaceae</taxon>
        <taxon>Pseudidiomarina</taxon>
    </lineage>
</organism>
<feature type="binding site" evidence="17">
    <location>
        <position position="374"/>
    </location>
    <ligand>
        <name>(6S)-NADPHX</name>
        <dbReference type="ChEBI" id="CHEBI:64076"/>
    </ligand>
</feature>
<feature type="binding site" evidence="17">
    <location>
        <position position="441"/>
    </location>
    <ligand>
        <name>AMP</name>
        <dbReference type="ChEBI" id="CHEBI:456215"/>
    </ligand>
</feature>
<dbReference type="NCBIfam" id="TIGR00196">
    <property type="entry name" value="yjeF_cterm"/>
    <property type="match status" value="1"/>
</dbReference>
<dbReference type="InterPro" id="IPR036652">
    <property type="entry name" value="YjeF_N_dom_sf"/>
</dbReference>
<evidence type="ECO:0000259" key="21">
    <source>
        <dbReference type="PROSITE" id="PS51385"/>
    </source>
</evidence>
<feature type="binding site" evidence="17">
    <location>
        <position position="262"/>
    </location>
    <ligand>
        <name>(6S)-NADPHX</name>
        <dbReference type="ChEBI" id="CHEBI:64076"/>
    </ligand>
</feature>
<dbReference type="AlphaFoldDB" id="A0A432Y7J2"/>
<evidence type="ECO:0000256" key="7">
    <source>
        <dbReference type="ARBA" id="ARBA00022840"/>
    </source>
</evidence>
<keyword evidence="9 18" id="KW-0630">Potassium</keyword>
<dbReference type="SUPFAM" id="SSF53613">
    <property type="entry name" value="Ribokinase-like"/>
    <property type="match status" value="1"/>
</dbReference>
<keyword evidence="12 17" id="KW-0456">Lyase</keyword>
<dbReference type="PROSITE" id="PS51383">
    <property type="entry name" value="YJEF_C_3"/>
    <property type="match status" value="1"/>
</dbReference>
<dbReference type="HAMAP" id="MF_01965">
    <property type="entry name" value="NADHX_dehydratase"/>
    <property type="match status" value="1"/>
</dbReference>
<evidence type="ECO:0000256" key="14">
    <source>
        <dbReference type="ARBA" id="ARBA00025153"/>
    </source>
</evidence>
<evidence type="ECO:0000256" key="4">
    <source>
        <dbReference type="ARBA" id="ARBA00009524"/>
    </source>
</evidence>
<evidence type="ECO:0000256" key="13">
    <source>
        <dbReference type="ARBA" id="ARBA00023268"/>
    </source>
</evidence>